<proteinExistence type="predicted"/>
<dbReference type="EMBL" id="LSRX01000809">
    <property type="protein sequence ID" value="OLP88508.1"/>
    <property type="molecule type" value="Genomic_DNA"/>
</dbReference>
<sequence length="97" mass="10729">MLRPMQDELKHPVSSSADFLSNHLPKSVPPNYSLAAIDVKKLYPSIHNEHLIVVLIKAVYQKYGHSGIADFVVQLLNVLVGDAIVCAADIDAVRRRP</sequence>
<evidence type="ECO:0000313" key="2">
    <source>
        <dbReference type="EMBL" id="OLP88508.1"/>
    </source>
</evidence>
<feature type="region of interest" description="Disordered" evidence="1">
    <location>
        <begin position="1"/>
        <end position="26"/>
    </location>
</feature>
<gene>
    <name evidence="2" type="ORF">AK812_SmicGene30143</name>
</gene>
<keyword evidence="3" id="KW-1185">Reference proteome</keyword>
<dbReference type="Proteomes" id="UP000186817">
    <property type="component" value="Unassembled WGS sequence"/>
</dbReference>
<comment type="caution">
    <text evidence="2">The sequence shown here is derived from an EMBL/GenBank/DDBJ whole genome shotgun (WGS) entry which is preliminary data.</text>
</comment>
<feature type="compositionally biased region" description="Basic and acidic residues" evidence="1">
    <location>
        <begin position="1"/>
        <end position="11"/>
    </location>
</feature>
<name>A0A1Q9D015_SYMMI</name>
<organism evidence="2 3">
    <name type="scientific">Symbiodinium microadriaticum</name>
    <name type="common">Dinoflagellate</name>
    <name type="synonym">Zooxanthella microadriatica</name>
    <dbReference type="NCBI Taxonomy" id="2951"/>
    <lineage>
        <taxon>Eukaryota</taxon>
        <taxon>Sar</taxon>
        <taxon>Alveolata</taxon>
        <taxon>Dinophyceae</taxon>
        <taxon>Suessiales</taxon>
        <taxon>Symbiodiniaceae</taxon>
        <taxon>Symbiodinium</taxon>
    </lineage>
</organism>
<evidence type="ECO:0000256" key="1">
    <source>
        <dbReference type="SAM" id="MobiDB-lite"/>
    </source>
</evidence>
<accession>A0A1Q9D015</accession>
<protein>
    <submittedName>
        <fullName evidence="2">Uncharacterized protein</fullName>
    </submittedName>
</protein>
<reference evidence="2 3" key="1">
    <citation type="submission" date="2016-02" db="EMBL/GenBank/DDBJ databases">
        <title>Genome analysis of coral dinoflagellate symbionts highlights evolutionary adaptations to a symbiotic lifestyle.</title>
        <authorList>
            <person name="Aranda M."/>
            <person name="Li Y."/>
            <person name="Liew Y.J."/>
            <person name="Baumgarten S."/>
            <person name="Simakov O."/>
            <person name="Wilson M."/>
            <person name="Piel J."/>
            <person name="Ashoor H."/>
            <person name="Bougouffa S."/>
            <person name="Bajic V.B."/>
            <person name="Ryu T."/>
            <person name="Ravasi T."/>
            <person name="Bayer T."/>
            <person name="Micklem G."/>
            <person name="Kim H."/>
            <person name="Bhak J."/>
            <person name="Lajeunesse T.C."/>
            <person name="Voolstra C.R."/>
        </authorList>
    </citation>
    <scope>NUCLEOTIDE SEQUENCE [LARGE SCALE GENOMIC DNA]</scope>
    <source>
        <strain evidence="2 3">CCMP2467</strain>
    </source>
</reference>
<evidence type="ECO:0000313" key="3">
    <source>
        <dbReference type="Proteomes" id="UP000186817"/>
    </source>
</evidence>
<dbReference type="AlphaFoldDB" id="A0A1Q9D015"/>